<dbReference type="SUPFAM" id="SSF52317">
    <property type="entry name" value="Class I glutamine amidotransferase-like"/>
    <property type="match status" value="1"/>
</dbReference>
<dbReference type="InterPro" id="IPR052158">
    <property type="entry name" value="INH-QAR"/>
</dbReference>
<accession>I4YWK6</accession>
<dbReference type="Pfam" id="PF01965">
    <property type="entry name" value="DJ-1_PfpI"/>
    <property type="match status" value="1"/>
</dbReference>
<protein>
    <submittedName>
        <fullName evidence="2">Transcriptional regulator containing an amidase domain and an AraC-type DNA-binding HTH domain</fullName>
    </submittedName>
</protein>
<dbReference type="GO" id="GO:0006355">
    <property type="term" value="P:regulation of DNA-templated transcription"/>
    <property type="evidence" value="ECO:0007669"/>
    <property type="project" value="TreeGrafter"/>
</dbReference>
<dbReference type="AlphaFoldDB" id="I4YWK6"/>
<keyword evidence="3" id="KW-1185">Reference proteome</keyword>
<dbReference type="STRING" id="864069.MicloDRAFT_00049310"/>
<dbReference type="Proteomes" id="UP000003947">
    <property type="component" value="Unassembled WGS sequence"/>
</dbReference>
<dbReference type="OrthoDB" id="186587at2"/>
<dbReference type="InterPro" id="IPR002818">
    <property type="entry name" value="DJ-1/PfpI"/>
</dbReference>
<organism evidence="2 3">
    <name type="scientific">Microvirga lotononidis</name>
    <dbReference type="NCBI Taxonomy" id="864069"/>
    <lineage>
        <taxon>Bacteria</taxon>
        <taxon>Pseudomonadati</taxon>
        <taxon>Pseudomonadota</taxon>
        <taxon>Alphaproteobacteria</taxon>
        <taxon>Hyphomicrobiales</taxon>
        <taxon>Methylobacteriaceae</taxon>
        <taxon>Microvirga</taxon>
    </lineage>
</organism>
<dbReference type="PATRIC" id="fig|864069.3.peg.5308"/>
<dbReference type="Gene3D" id="3.40.50.880">
    <property type="match status" value="1"/>
</dbReference>
<dbReference type="InterPro" id="IPR029062">
    <property type="entry name" value="Class_I_gatase-like"/>
</dbReference>
<evidence type="ECO:0000313" key="2">
    <source>
        <dbReference type="EMBL" id="EIM28348.1"/>
    </source>
</evidence>
<dbReference type="PANTHER" id="PTHR43130">
    <property type="entry name" value="ARAC-FAMILY TRANSCRIPTIONAL REGULATOR"/>
    <property type="match status" value="1"/>
</dbReference>
<dbReference type="EMBL" id="JH660645">
    <property type="protein sequence ID" value="EIM28348.1"/>
    <property type="molecule type" value="Genomic_DNA"/>
</dbReference>
<name>I4YWK6_9HYPH</name>
<dbReference type="eggNOG" id="COG0693">
    <property type="taxonomic scope" value="Bacteria"/>
</dbReference>
<sequence precursor="true">MRKRLFWWSSFGVAALLVTIGATWLFSLPPAPDIGAAPPIGKEESDALLAALKPPKRQRPLVAILGLNDATETTDYLMPYGILRRADVADVVALATESGPVTLYPAFKIVPDMTVADFDAEHPDGADYVIVPAMSRDDDPAVLQWLKRQADKGAMIVGICAGAKIVGEAGLLDGKKATTHWYYVDELRRAHPAIHYVADRRMVVDKGVATTTGISASMPMALTLIEAIAGRNKAEAVARDIGLAGWDASHRSDAFSFTQPFALTLIANALAFWNREQLGIDLRPGADEVSLALVADAWSRTYRSQAVTFARTEGALESRNRIRIIPDKVATSWSAEHLLPAIGSQRPAHALDQALQGIAARYGNPTADLVAMQLEYRR</sequence>
<dbReference type="GO" id="GO:0003677">
    <property type="term" value="F:DNA binding"/>
    <property type="evidence" value="ECO:0007669"/>
    <property type="project" value="UniProtKB-KW"/>
</dbReference>
<dbReference type="PANTHER" id="PTHR43130:SF2">
    <property type="entry name" value="DJ-1_PFPI DOMAIN-CONTAINING PROTEIN"/>
    <property type="match status" value="1"/>
</dbReference>
<dbReference type="RefSeq" id="WP_009764398.1">
    <property type="nucleotide sequence ID" value="NZ_CP141048.1"/>
</dbReference>
<keyword evidence="2" id="KW-0238">DNA-binding</keyword>
<evidence type="ECO:0000313" key="3">
    <source>
        <dbReference type="Proteomes" id="UP000003947"/>
    </source>
</evidence>
<dbReference type="HOGENOM" id="CLU_730944_0_0_5"/>
<proteinExistence type="predicted"/>
<evidence type="ECO:0000259" key="1">
    <source>
        <dbReference type="Pfam" id="PF01965"/>
    </source>
</evidence>
<feature type="domain" description="DJ-1/PfpI" evidence="1">
    <location>
        <begin position="67"/>
        <end position="226"/>
    </location>
</feature>
<gene>
    <name evidence="2" type="ORF">MicloDRAFT_00049310</name>
</gene>
<reference evidence="2 3" key="1">
    <citation type="submission" date="2012-02" db="EMBL/GenBank/DDBJ databases">
        <title>Improved High-Quality Draft sequence of Microvirga sp. WSM3557.</title>
        <authorList>
            <consortium name="US DOE Joint Genome Institute"/>
            <person name="Lucas S."/>
            <person name="Han J."/>
            <person name="Lapidus A."/>
            <person name="Cheng J.-F."/>
            <person name="Goodwin L."/>
            <person name="Pitluck S."/>
            <person name="Peters L."/>
            <person name="Zhang X."/>
            <person name="Detter J.C."/>
            <person name="Han C."/>
            <person name="Tapia R."/>
            <person name="Land M."/>
            <person name="Hauser L."/>
            <person name="Kyrpides N."/>
            <person name="Ivanova N."/>
            <person name="Pagani I."/>
            <person name="Brau L."/>
            <person name="Yates R."/>
            <person name="O'Hara G."/>
            <person name="Rui T."/>
            <person name="Howieson J."/>
            <person name="Reeve W."/>
            <person name="Woyke T."/>
        </authorList>
    </citation>
    <scope>NUCLEOTIDE SEQUENCE [LARGE SCALE GENOMIC DNA]</scope>
    <source>
        <strain evidence="2 3">WSM3557</strain>
    </source>
</reference>